<dbReference type="STRING" id="44316.ENSEGOP00005011534"/>
<keyword evidence="9" id="KW-0378">Hydrolase</keyword>
<evidence type="ECO:0000256" key="5">
    <source>
        <dbReference type="ARBA" id="ARBA00022645"/>
    </source>
</evidence>
<keyword evidence="5" id="KW-0121">Carboxypeptidase</keyword>
<dbReference type="FunFam" id="3.40.630.10:FF:000084">
    <property type="entry name" value="Carboxypeptidase B2"/>
    <property type="match status" value="1"/>
</dbReference>
<feature type="chain" id="PRO_5018117103" description="Peptidase M14 domain-containing protein" evidence="14">
    <location>
        <begin position="17"/>
        <end position="865"/>
    </location>
</feature>
<dbReference type="Pfam" id="PF02244">
    <property type="entry name" value="Propep_M14"/>
    <property type="match status" value="2"/>
</dbReference>
<feature type="domain" description="Peptidase M14" evidence="15">
    <location>
        <begin position="120"/>
        <end position="410"/>
    </location>
</feature>
<comment type="similarity">
    <text evidence="3 13">Belongs to the peptidase M14 family.</text>
</comment>
<keyword evidence="12" id="KW-1015">Disulfide bond</keyword>
<evidence type="ECO:0000256" key="10">
    <source>
        <dbReference type="ARBA" id="ARBA00022833"/>
    </source>
</evidence>
<proteinExistence type="inferred from homology"/>
<evidence type="ECO:0000256" key="12">
    <source>
        <dbReference type="ARBA" id="ARBA00023157"/>
    </source>
</evidence>
<dbReference type="FunFam" id="3.30.70.340:FF:000001">
    <property type="entry name" value="Carboxypeptidase A5"/>
    <property type="match status" value="2"/>
</dbReference>
<dbReference type="SUPFAM" id="SSF53187">
    <property type="entry name" value="Zn-dependent exopeptidases"/>
    <property type="match status" value="2"/>
</dbReference>
<evidence type="ECO:0000256" key="14">
    <source>
        <dbReference type="SAM" id="SignalP"/>
    </source>
</evidence>
<comment type="cofactor">
    <cofactor evidence="1">
        <name>Zn(2+)</name>
        <dbReference type="ChEBI" id="CHEBI:29105"/>
    </cofactor>
</comment>
<evidence type="ECO:0000256" key="6">
    <source>
        <dbReference type="ARBA" id="ARBA00022670"/>
    </source>
</evidence>
<protein>
    <recommendedName>
        <fullName evidence="15">Peptidase M14 domain-containing protein</fullName>
    </recommendedName>
</protein>
<comment type="subcellular location">
    <subcellularLocation>
        <location evidence="2">Secreted</location>
    </subcellularLocation>
</comment>
<dbReference type="CDD" id="cd03870">
    <property type="entry name" value="M14_CPA"/>
    <property type="match status" value="1"/>
</dbReference>
<sequence length="865" mass="97093">MKLILIFSALIGASLCLETFVGHQVLRIKTKNEEEVKQLQLLESLEHLELDFWINPSAPARPVDVRVPAASVQSVKAFLESQGIGYSILIENLQDVLDKEKQDMAESAQRQRSSTFDFGAYHTLDDVKLDHLASEYSFVEKIQIGQSYEKRPLYVLKFSTGGSKRPAIWLDAGIHSREWVTQASALWIANKIASDYGTDQSITSLLDKMDLFLLPVTNPDGYVYTHTTNRMWRKTRSKIAGSICIGVDPNRNWDAGFGGPGASNNPCSESYHGPRANSEVEVKSVVDFIKNHGNFKAFLTLHSYSQLLMYPYGYKCTRPNDYAELESLGRAAASAIRSLYGTTFQVGTICRTIYQASGGSIDWSYDNGIKYSYAFELRDTGRYGFLLPANQIVPAATETWLGLKKIMEHVRDSKHLGSREPFLPAVFVAADTARTADAALVRSCGRDPHHRGGSVHPRGCALLPPTMETLLVFLALLGVTGTEQLFVGDQVLRVTARNEEHITLLRVLGEQEELQVDFWRHPNSPSHPVDLRVPFPSLRGVKKFLDSHNFSYSIMIEDVQELLDEEKESMRRSRRVKRSSRTFDFTSYHTLDEIYDWMDVLVEDHPSLVSKIAKEYGRDPSVTAILDSMDIFLEIVTNPDGFAFTHSSNRLWRKTRSINAGSRCVGVDPNRNWDAGFGGAGSSSNPCSEIYHGPHAHSEREVRAIVDFIRAHGNVKSVISIHSYSQMLLFPYGYRRAPTPDHQEMVRWPQNNELAKKAVSDLAAVFGTKYTYGSIANTICEYPSLIPQQIPQEWAPIWAPLPADMAGGTTIDWAYDNGVKYSFTLELRDSGRYGFLLPSSQIVPTATETWPALLDIMVHVLEHPY</sequence>
<dbReference type="SMART" id="SM00631">
    <property type="entry name" value="Zn_pept"/>
    <property type="match status" value="2"/>
</dbReference>
<dbReference type="PANTHER" id="PTHR11705:SF71">
    <property type="entry name" value="CARBOXYPEPTIDASE A2"/>
    <property type="match status" value="1"/>
</dbReference>
<dbReference type="InterPro" id="IPR036990">
    <property type="entry name" value="M14A-like_propep"/>
</dbReference>
<evidence type="ECO:0000259" key="15">
    <source>
        <dbReference type="PROSITE" id="PS52035"/>
    </source>
</evidence>
<dbReference type="OrthoDB" id="3626597at2759"/>
<reference evidence="16 17" key="1">
    <citation type="journal article" date="2018" name="Proc. R. Soc. B">
        <title>A non-coding region near Follistatin controls head colour polymorphism in the Gouldian finch.</title>
        <authorList>
            <person name="Toomey M.B."/>
            <person name="Marques C.I."/>
            <person name="Andrade P."/>
            <person name="Araujo P.M."/>
            <person name="Sabatino S."/>
            <person name="Gazda M.A."/>
            <person name="Afonso S."/>
            <person name="Lopes R.J."/>
            <person name="Corbo J.C."/>
            <person name="Carneiro M."/>
        </authorList>
    </citation>
    <scope>NUCLEOTIDE SEQUENCE [LARGE SCALE GENOMIC DNA]</scope>
    <source>
        <strain evidence="16">Red01</strain>
        <tissue evidence="16">Muscle</tissue>
    </source>
</reference>
<dbReference type="Proteomes" id="UP000276834">
    <property type="component" value="Unassembled WGS sequence"/>
</dbReference>
<keyword evidence="10" id="KW-0862">Zinc</keyword>
<dbReference type="SUPFAM" id="SSF54897">
    <property type="entry name" value="Protease propeptides/inhibitors"/>
    <property type="match status" value="2"/>
</dbReference>
<evidence type="ECO:0000313" key="17">
    <source>
        <dbReference type="Proteomes" id="UP000276834"/>
    </source>
</evidence>
<dbReference type="Gene3D" id="3.40.630.10">
    <property type="entry name" value="Zn peptidases"/>
    <property type="match status" value="2"/>
</dbReference>
<evidence type="ECO:0000256" key="11">
    <source>
        <dbReference type="ARBA" id="ARBA00023049"/>
    </source>
</evidence>
<dbReference type="PRINTS" id="PR00765">
    <property type="entry name" value="CRBOXYPTASEA"/>
</dbReference>
<evidence type="ECO:0000256" key="9">
    <source>
        <dbReference type="ARBA" id="ARBA00022801"/>
    </source>
</evidence>
<evidence type="ECO:0000313" key="16">
    <source>
        <dbReference type="EMBL" id="RLV88762.1"/>
    </source>
</evidence>
<feature type="domain" description="Peptidase M14" evidence="15">
    <location>
        <begin position="548"/>
        <end position="860"/>
    </location>
</feature>
<evidence type="ECO:0000256" key="3">
    <source>
        <dbReference type="ARBA" id="ARBA00005988"/>
    </source>
</evidence>
<keyword evidence="11" id="KW-0482">Metalloprotease</keyword>
<dbReference type="GO" id="GO:0005615">
    <property type="term" value="C:extracellular space"/>
    <property type="evidence" value="ECO:0007669"/>
    <property type="project" value="TreeGrafter"/>
</dbReference>
<dbReference type="InterPro" id="IPR000834">
    <property type="entry name" value="Peptidase_M14"/>
</dbReference>
<keyword evidence="8 14" id="KW-0732">Signal</keyword>
<comment type="caution">
    <text evidence="16">The sequence shown here is derived from an EMBL/GenBank/DDBJ whole genome shotgun (WGS) entry which is preliminary data.</text>
</comment>
<dbReference type="Gene3D" id="3.30.70.340">
    <property type="entry name" value="Metallocarboxypeptidase-like"/>
    <property type="match status" value="2"/>
</dbReference>
<evidence type="ECO:0000256" key="7">
    <source>
        <dbReference type="ARBA" id="ARBA00022723"/>
    </source>
</evidence>
<keyword evidence="6" id="KW-0645">Protease</keyword>
<evidence type="ECO:0000256" key="13">
    <source>
        <dbReference type="PROSITE-ProRule" id="PRU01379"/>
    </source>
</evidence>
<dbReference type="PROSITE" id="PS52035">
    <property type="entry name" value="PEPTIDASE_M14"/>
    <property type="match status" value="2"/>
</dbReference>
<dbReference type="PROSITE" id="PS00133">
    <property type="entry name" value="CARBOXYPEPT_ZN_2"/>
    <property type="match status" value="2"/>
</dbReference>
<dbReference type="InterPro" id="IPR034248">
    <property type="entry name" value="CPA_M14_CPD"/>
</dbReference>
<dbReference type="GO" id="GO:0006508">
    <property type="term" value="P:proteolysis"/>
    <property type="evidence" value="ECO:0007669"/>
    <property type="project" value="UniProtKB-KW"/>
</dbReference>
<dbReference type="GO" id="GO:0004181">
    <property type="term" value="F:metallocarboxypeptidase activity"/>
    <property type="evidence" value="ECO:0007669"/>
    <property type="project" value="InterPro"/>
</dbReference>
<dbReference type="InterPro" id="IPR003146">
    <property type="entry name" value="M14A_act_pep"/>
</dbReference>
<dbReference type="PROSITE" id="PS00132">
    <property type="entry name" value="CARBOXYPEPT_ZN_1"/>
    <property type="match status" value="1"/>
</dbReference>
<dbReference type="FunFam" id="3.40.630.10:FF:000132">
    <property type="entry name" value="Carboxypeptidase A1"/>
    <property type="match status" value="1"/>
</dbReference>
<keyword evidence="4" id="KW-0964">Secreted</keyword>
<dbReference type="EMBL" id="QUSF01000171">
    <property type="protein sequence ID" value="RLV88762.1"/>
    <property type="molecule type" value="Genomic_DNA"/>
</dbReference>
<evidence type="ECO:0000256" key="2">
    <source>
        <dbReference type="ARBA" id="ARBA00004613"/>
    </source>
</evidence>
<keyword evidence="7" id="KW-0479">Metal-binding</keyword>
<name>A0A3L8RVI7_CHLGU</name>
<dbReference type="PANTHER" id="PTHR11705">
    <property type="entry name" value="PROTEASE FAMILY M14 CARBOXYPEPTIDASE A,B"/>
    <property type="match status" value="1"/>
</dbReference>
<evidence type="ECO:0000256" key="4">
    <source>
        <dbReference type="ARBA" id="ARBA00022525"/>
    </source>
</evidence>
<dbReference type="InterPro" id="IPR057247">
    <property type="entry name" value="CARBOXYPEPT_ZN_2"/>
</dbReference>
<dbReference type="Pfam" id="PF00246">
    <property type="entry name" value="Peptidase_M14"/>
    <property type="match status" value="2"/>
</dbReference>
<feature type="active site" description="Proton donor/acceptor" evidence="13">
    <location>
        <position position="826"/>
    </location>
</feature>
<feature type="signal peptide" evidence="14">
    <location>
        <begin position="1"/>
        <end position="16"/>
    </location>
</feature>
<dbReference type="GO" id="GO:0008270">
    <property type="term" value="F:zinc ion binding"/>
    <property type="evidence" value="ECO:0007669"/>
    <property type="project" value="InterPro"/>
</dbReference>
<evidence type="ECO:0000256" key="8">
    <source>
        <dbReference type="ARBA" id="ARBA00022729"/>
    </source>
</evidence>
<feature type="active site" description="Proton donor/acceptor" evidence="13">
    <location>
        <position position="376"/>
    </location>
</feature>
<accession>A0A3L8RVI7</accession>
<gene>
    <name evidence="16" type="ORF">DV515_00015309</name>
</gene>
<dbReference type="AlphaFoldDB" id="A0A3L8RVI7"/>
<dbReference type="InterPro" id="IPR057246">
    <property type="entry name" value="CARBOXYPEPT_ZN_1"/>
</dbReference>
<organism evidence="16 17">
    <name type="scientific">Chloebia gouldiae</name>
    <name type="common">Gouldian finch</name>
    <name type="synonym">Erythrura gouldiae</name>
    <dbReference type="NCBI Taxonomy" id="44316"/>
    <lineage>
        <taxon>Eukaryota</taxon>
        <taxon>Metazoa</taxon>
        <taxon>Chordata</taxon>
        <taxon>Craniata</taxon>
        <taxon>Vertebrata</taxon>
        <taxon>Euteleostomi</taxon>
        <taxon>Archelosauria</taxon>
        <taxon>Archosauria</taxon>
        <taxon>Dinosauria</taxon>
        <taxon>Saurischia</taxon>
        <taxon>Theropoda</taxon>
        <taxon>Coelurosauria</taxon>
        <taxon>Aves</taxon>
        <taxon>Neognathae</taxon>
        <taxon>Neoaves</taxon>
        <taxon>Telluraves</taxon>
        <taxon>Australaves</taxon>
        <taxon>Passeriformes</taxon>
        <taxon>Passeroidea</taxon>
        <taxon>Passeridae</taxon>
        <taxon>Chloebia</taxon>
    </lineage>
</organism>
<evidence type="ECO:0000256" key="1">
    <source>
        <dbReference type="ARBA" id="ARBA00001947"/>
    </source>
</evidence>
<keyword evidence="17" id="KW-1185">Reference proteome</keyword>